<dbReference type="EMBL" id="CP036264">
    <property type="protein sequence ID" value="QEF97761.1"/>
    <property type="molecule type" value="Genomic_DNA"/>
</dbReference>
<dbReference type="Proteomes" id="UP000321353">
    <property type="component" value="Chromosome"/>
</dbReference>
<sequence>MSIAHPPHVVITAEDRQIIITAADQTRLIQLLNREFRDNVGCRSHLNRLLHEVHRANVVDASEVPDNVVTMDSVVELLDPDTSERGVFTLVYPESASVKDNMLSILAPIGTAILGYRVGDTVSWPTPRGTRQTKIASLIYQPEHYQR</sequence>
<dbReference type="InterPro" id="IPR001437">
    <property type="entry name" value="Tscrpt_elong_fac_GreA/B_C"/>
</dbReference>
<dbReference type="SUPFAM" id="SSF54534">
    <property type="entry name" value="FKBP-like"/>
    <property type="match status" value="1"/>
</dbReference>
<keyword evidence="4" id="KW-1185">Reference proteome</keyword>
<organism evidence="3 4">
    <name type="scientific">Stieleria maiorica</name>
    <dbReference type="NCBI Taxonomy" id="2795974"/>
    <lineage>
        <taxon>Bacteria</taxon>
        <taxon>Pseudomonadati</taxon>
        <taxon>Planctomycetota</taxon>
        <taxon>Planctomycetia</taxon>
        <taxon>Pirellulales</taxon>
        <taxon>Pirellulaceae</taxon>
        <taxon>Stieleria</taxon>
    </lineage>
</organism>
<dbReference type="GO" id="GO:0006354">
    <property type="term" value="P:DNA-templated transcription elongation"/>
    <property type="evidence" value="ECO:0007669"/>
    <property type="project" value="TreeGrafter"/>
</dbReference>
<dbReference type="GO" id="GO:0070063">
    <property type="term" value="F:RNA polymerase binding"/>
    <property type="evidence" value="ECO:0007669"/>
    <property type="project" value="InterPro"/>
</dbReference>
<dbReference type="GO" id="GO:0003677">
    <property type="term" value="F:DNA binding"/>
    <property type="evidence" value="ECO:0007669"/>
    <property type="project" value="InterPro"/>
</dbReference>
<feature type="domain" description="Transcription elongation factor GreA/GreB C-terminal" evidence="1">
    <location>
        <begin position="65"/>
        <end position="138"/>
    </location>
</feature>
<keyword evidence="3" id="KW-0418">Kinase</keyword>
<proteinExistence type="predicted"/>
<name>A0A5B9M963_9BACT</name>
<evidence type="ECO:0000313" key="4">
    <source>
        <dbReference type="Proteomes" id="UP000321353"/>
    </source>
</evidence>
<dbReference type="PANTHER" id="PTHR30437:SF5">
    <property type="entry name" value="REGULATOR OF NUCLEOSIDE DIPHOSPHATE KINASE"/>
    <property type="match status" value="1"/>
</dbReference>
<gene>
    <name evidence="3" type="primary">rnk_1</name>
    <name evidence="3" type="ORF">Mal15_18050</name>
</gene>
<dbReference type="InterPro" id="IPR036953">
    <property type="entry name" value="GreA/GreB_C_sf"/>
</dbReference>
<feature type="domain" description="Regulator of nucleoside diphosphate kinase N-terminal" evidence="2">
    <location>
        <begin position="16"/>
        <end position="59"/>
    </location>
</feature>
<evidence type="ECO:0000313" key="3">
    <source>
        <dbReference type="EMBL" id="QEF97761.1"/>
    </source>
</evidence>
<dbReference type="GO" id="GO:0016301">
    <property type="term" value="F:kinase activity"/>
    <property type="evidence" value="ECO:0007669"/>
    <property type="project" value="UniProtKB-KW"/>
</dbReference>
<dbReference type="AlphaFoldDB" id="A0A5B9M963"/>
<evidence type="ECO:0000259" key="2">
    <source>
        <dbReference type="Pfam" id="PF14760"/>
    </source>
</evidence>
<dbReference type="InterPro" id="IPR023459">
    <property type="entry name" value="Tscrpt_elong_fac_GreA/B_fam"/>
</dbReference>
<accession>A0A5B9M963</accession>
<dbReference type="Pfam" id="PF01272">
    <property type="entry name" value="GreA_GreB"/>
    <property type="match status" value="1"/>
</dbReference>
<keyword evidence="3" id="KW-0808">Transferase</keyword>
<dbReference type="PANTHER" id="PTHR30437">
    <property type="entry name" value="TRANSCRIPTION ELONGATION FACTOR GREA"/>
    <property type="match status" value="1"/>
</dbReference>
<dbReference type="Gene3D" id="3.10.50.30">
    <property type="entry name" value="Transcription elongation factor, GreA/GreB, C-terminal domain"/>
    <property type="match status" value="1"/>
</dbReference>
<protein>
    <submittedName>
        <fullName evidence="3">Regulator of nucleoside diphosphate kinase</fullName>
    </submittedName>
</protein>
<evidence type="ECO:0000259" key="1">
    <source>
        <dbReference type="Pfam" id="PF01272"/>
    </source>
</evidence>
<dbReference type="GO" id="GO:0032784">
    <property type="term" value="P:regulation of DNA-templated transcription elongation"/>
    <property type="evidence" value="ECO:0007669"/>
    <property type="project" value="InterPro"/>
</dbReference>
<dbReference type="Pfam" id="PF14760">
    <property type="entry name" value="Rnk_N"/>
    <property type="match status" value="1"/>
</dbReference>
<dbReference type="KEGG" id="smam:Mal15_18050"/>
<dbReference type="InterPro" id="IPR029462">
    <property type="entry name" value="Rnk_N"/>
</dbReference>
<reference evidence="3 4" key="1">
    <citation type="submission" date="2019-02" db="EMBL/GenBank/DDBJ databases">
        <title>Planctomycetal bacteria perform biofilm scaping via a novel small molecule.</title>
        <authorList>
            <person name="Jeske O."/>
            <person name="Boedeker C."/>
            <person name="Wiegand S."/>
            <person name="Breitling P."/>
            <person name="Kallscheuer N."/>
            <person name="Jogler M."/>
            <person name="Rohde M."/>
            <person name="Petersen J."/>
            <person name="Medema M.H."/>
            <person name="Surup F."/>
            <person name="Jogler C."/>
        </authorList>
    </citation>
    <scope>NUCLEOTIDE SEQUENCE [LARGE SCALE GENOMIC DNA]</scope>
    <source>
        <strain evidence="3 4">Mal15</strain>
    </source>
</reference>